<evidence type="ECO:0000256" key="6">
    <source>
        <dbReference type="ARBA" id="ARBA00022490"/>
    </source>
</evidence>
<dbReference type="CDD" id="cd00773">
    <property type="entry name" value="HisRS-like_core"/>
    <property type="match status" value="1"/>
</dbReference>
<comment type="pathway">
    <text evidence="3 16">Amino-acid biosynthesis; L-histidine biosynthesis; L-histidine from 5-phospho-alpha-D-ribose 1-diphosphate: step 1/9.</text>
</comment>
<comment type="caution">
    <text evidence="18">The sequence shown here is derived from an EMBL/GenBank/DDBJ whole genome shotgun (WGS) entry which is preliminary data.</text>
</comment>
<evidence type="ECO:0000256" key="14">
    <source>
        <dbReference type="ARBA" id="ARBA00025246"/>
    </source>
</evidence>
<comment type="miscellaneous">
    <text evidence="15">This function is generally fulfilled by the C-terminal part of HisG, which is missing in some bacteria such as this one.</text>
</comment>
<keyword evidence="8 16" id="KW-0328">Glycosyltransferase</keyword>
<evidence type="ECO:0000256" key="12">
    <source>
        <dbReference type="ARBA" id="ARBA00023102"/>
    </source>
</evidence>
<dbReference type="EC" id="2.4.2.17" evidence="16"/>
<keyword evidence="11 16" id="KW-0067">ATP-binding</keyword>
<sequence length="542" mass="58996">MKRYDKVTPVSTRDLLFGECESLRRVQEKLCRLYARHGFREVMTPSLEYCDVFGSSYGQVRPQQTAKLTDSQNRMLCMRPDCTVPIARLCSTKLQNAPLPLRLYYNQQVYSTPREHSGKAAEFSQAGVELIGGAGRESDLEILSLAAESLRELSADYRLEICHIGFFKALMNELQAPWEVKEQVRELIGQKSYATLGDLLEGYASQSAAQALWVLPRLFGGSEILAQARALVEGGEAARALDDIEQLYLELSRADPGEHVLIDLGLVGQADYYTGVIFRGYLAGIGEPVLLGGRYDNLIGQFGPARPAVGFGVNASLVAQSGPATGETKENTVTLALTKGRLERKAVEMLESLGYDCGELHDKGRRLIFHLGESGLQVILAKAADVLTYVESGVADIGIVGKDTILENGGSFYEVLDLGFGRCRFAVACKNGDDLYSGYNAKVIASKYPKVALGFFEEKGMDVDVVKIEGSVELAPILGLADAIVDIVETGSTLKENGLQVVEEIAPVSARLIVNTAAMKLKKEAIGRVIAGAERYVGEEMK</sequence>
<dbReference type="PROSITE" id="PS50862">
    <property type="entry name" value="AA_TRNA_LIGASE_II"/>
    <property type="match status" value="1"/>
</dbReference>
<dbReference type="Proteomes" id="UP000294682">
    <property type="component" value="Unassembled WGS sequence"/>
</dbReference>
<evidence type="ECO:0000256" key="3">
    <source>
        <dbReference type="ARBA" id="ARBA00004667"/>
    </source>
</evidence>
<evidence type="ECO:0000256" key="8">
    <source>
        <dbReference type="ARBA" id="ARBA00022676"/>
    </source>
</evidence>
<evidence type="ECO:0000256" key="16">
    <source>
        <dbReference type="HAMAP-Rule" id="MF_01018"/>
    </source>
</evidence>
<dbReference type="GO" id="GO:0005737">
    <property type="term" value="C:cytoplasm"/>
    <property type="evidence" value="ECO:0007669"/>
    <property type="project" value="UniProtKB-SubCell"/>
</dbReference>
<evidence type="ECO:0000259" key="17">
    <source>
        <dbReference type="PROSITE" id="PS50862"/>
    </source>
</evidence>
<dbReference type="Gene3D" id="3.40.190.10">
    <property type="entry name" value="Periplasmic binding protein-like II"/>
    <property type="match status" value="2"/>
</dbReference>
<evidence type="ECO:0000256" key="2">
    <source>
        <dbReference type="ARBA" id="ARBA00004496"/>
    </source>
</evidence>
<dbReference type="NCBIfam" id="TIGR00443">
    <property type="entry name" value="hisZ_biosyn_reg"/>
    <property type="match status" value="1"/>
</dbReference>
<dbReference type="Gene3D" id="3.30.930.10">
    <property type="entry name" value="Bira Bifunctional Protein, Domain 2"/>
    <property type="match status" value="1"/>
</dbReference>
<dbReference type="HAMAP" id="MF_00125">
    <property type="entry name" value="HisZ"/>
    <property type="match status" value="1"/>
</dbReference>
<keyword evidence="10 16" id="KW-0547">Nucleotide-binding</keyword>
<dbReference type="PANTHER" id="PTHR21403:SF8">
    <property type="entry name" value="ATP PHOSPHORIBOSYLTRANSFERASE"/>
    <property type="match status" value="1"/>
</dbReference>
<name>A0A9X8UIE3_9FIRM</name>
<dbReference type="PANTHER" id="PTHR21403">
    <property type="entry name" value="ATP PHOSPHORIBOSYLTRANSFERASE ATP-PRTASE"/>
    <property type="match status" value="1"/>
</dbReference>
<comment type="subcellular location">
    <subcellularLocation>
        <location evidence="2 16">Cytoplasm</location>
    </subcellularLocation>
</comment>
<dbReference type="SUPFAM" id="SSF53850">
    <property type="entry name" value="Periplasmic binding protein-like II"/>
    <property type="match status" value="1"/>
</dbReference>
<dbReference type="FunFam" id="3.40.190.10:FF:000008">
    <property type="entry name" value="ATP phosphoribosyltransferase"/>
    <property type="match status" value="1"/>
</dbReference>
<dbReference type="HAMAP" id="MF_01018">
    <property type="entry name" value="HisG_Short"/>
    <property type="match status" value="1"/>
</dbReference>
<accession>A0A9X8UIE3</accession>
<dbReference type="EMBL" id="SLUK01000008">
    <property type="protein sequence ID" value="TCL42747.1"/>
    <property type="molecule type" value="Genomic_DNA"/>
</dbReference>
<evidence type="ECO:0000313" key="19">
    <source>
        <dbReference type="Proteomes" id="UP000294682"/>
    </source>
</evidence>
<dbReference type="Pfam" id="PF13393">
    <property type="entry name" value="tRNA-synt_His"/>
    <property type="match status" value="1"/>
</dbReference>
<feature type="domain" description="Aminoacyl-transfer RNA synthetases class-II family profile" evidence="17">
    <location>
        <begin position="24"/>
        <end position="507"/>
    </location>
</feature>
<comment type="similarity">
    <text evidence="5 16">Belongs to the ATP phosphoribosyltransferase family. Short subfamily.</text>
</comment>
<keyword evidence="9 16" id="KW-0808">Transferase</keyword>
<dbReference type="GO" id="GO:0000105">
    <property type="term" value="P:L-histidine biosynthetic process"/>
    <property type="evidence" value="ECO:0007669"/>
    <property type="project" value="UniProtKB-UniRule"/>
</dbReference>
<comment type="similarity">
    <text evidence="4 15">Belongs to the class-II aminoacyl-tRNA synthetase family. HisZ subfamily.</text>
</comment>
<dbReference type="InterPro" id="IPR045864">
    <property type="entry name" value="aa-tRNA-synth_II/BPL/LPL"/>
</dbReference>
<evidence type="ECO:0000256" key="4">
    <source>
        <dbReference type="ARBA" id="ARBA00005539"/>
    </source>
</evidence>
<dbReference type="CDD" id="cd13595">
    <property type="entry name" value="PBP2_HisGs"/>
    <property type="match status" value="1"/>
</dbReference>
<dbReference type="GO" id="GO:0003879">
    <property type="term" value="F:ATP phosphoribosyltransferase activity"/>
    <property type="evidence" value="ECO:0007669"/>
    <property type="project" value="UniProtKB-UniRule"/>
</dbReference>
<dbReference type="InterPro" id="IPR006195">
    <property type="entry name" value="aa-tRNA-synth_II"/>
</dbReference>
<dbReference type="InterPro" id="IPR001348">
    <property type="entry name" value="ATP_PRibTrfase_HisG"/>
</dbReference>
<dbReference type="PROSITE" id="PS01316">
    <property type="entry name" value="ATP_P_PHORIBOSYLTR"/>
    <property type="match status" value="1"/>
</dbReference>
<dbReference type="AlphaFoldDB" id="A0A9X8UIE3"/>
<dbReference type="InterPro" id="IPR004517">
    <property type="entry name" value="HisZ"/>
</dbReference>
<comment type="catalytic activity">
    <reaction evidence="1 16">
        <text>1-(5-phospho-beta-D-ribosyl)-ATP + diphosphate = 5-phospho-alpha-D-ribose 1-diphosphate + ATP</text>
        <dbReference type="Rhea" id="RHEA:18473"/>
        <dbReference type="ChEBI" id="CHEBI:30616"/>
        <dbReference type="ChEBI" id="CHEBI:33019"/>
        <dbReference type="ChEBI" id="CHEBI:58017"/>
        <dbReference type="ChEBI" id="CHEBI:73183"/>
        <dbReference type="EC" id="2.4.2.17"/>
    </reaction>
</comment>
<dbReference type="InterPro" id="IPR013820">
    <property type="entry name" value="ATP_PRibTrfase_cat"/>
</dbReference>
<evidence type="ECO:0000256" key="9">
    <source>
        <dbReference type="ARBA" id="ARBA00022679"/>
    </source>
</evidence>
<comment type="subunit">
    <text evidence="16">Heteromultimer composed of HisG and HisZ subunits.</text>
</comment>
<dbReference type="InterPro" id="IPR024893">
    <property type="entry name" value="ATP_PRibTrfase_HisG_short"/>
</dbReference>
<dbReference type="Pfam" id="PF01634">
    <property type="entry name" value="HisG"/>
    <property type="match status" value="1"/>
</dbReference>
<dbReference type="GO" id="GO:0005524">
    <property type="term" value="F:ATP binding"/>
    <property type="evidence" value="ECO:0007669"/>
    <property type="project" value="UniProtKB-KW"/>
</dbReference>
<dbReference type="GO" id="GO:0140096">
    <property type="term" value="F:catalytic activity, acting on a protein"/>
    <property type="evidence" value="ECO:0007669"/>
    <property type="project" value="UniProtKB-ARBA"/>
</dbReference>
<proteinExistence type="inferred from homology"/>
<evidence type="ECO:0000256" key="1">
    <source>
        <dbReference type="ARBA" id="ARBA00000915"/>
    </source>
</evidence>
<protein>
    <recommendedName>
        <fullName evidence="15 16">Multifunctional fusion protein</fullName>
    </recommendedName>
    <domain>
        <recommendedName>
            <fullName evidence="16">ATP phosphoribosyltransferase</fullName>
            <shortName evidence="16">ATP-PRT</shortName>
            <shortName evidence="16">ATP-PRTase</shortName>
            <ecNumber evidence="16">2.4.2.17</ecNumber>
        </recommendedName>
    </domain>
    <domain>
        <recommendedName>
            <fullName evidence="15">ATP phosphoribosyltransferase regulatory subunit</fullName>
        </recommendedName>
    </domain>
</protein>
<keyword evidence="19" id="KW-1185">Reference proteome</keyword>
<evidence type="ECO:0000256" key="7">
    <source>
        <dbReference type="ARBA" id="ARBA00022605"/>
    </source>
</evidence>
<evidence type="ECO:0000256" key="15">
    <source>
        <dbReference type="HAMAP-Rule" id="MF_00125"/>
    </source>
</evidence>
<dbReference type="InterPro" id="IPR041715">
    <property type="entry name" value="HisRS-like_core"/>
</dbReference>
<keyword evidence="6 16" id="KW-0963">Cytoplasm</keyword>
<dbReference type="InterPro" id="IPR018198">
    <property type="entry name" value="ATP_PRibTrfase_CS"/>
</dbReference>
<dbReference type="SUPFAM" id="SSF55681">
    <property type="entry name" value="Class II aaRS and biotin synthetases"/>
    <property type="match status" value="1"/>
</dbReference>
<dbReference type="NCBIfam" id="TIGR00070">
    <property type="entry name" value="hisG"/>
    <property type="match status" value="1"/>
</dbReference>
<reference evidence="18 19" key="1">
    <citation type="submission" date="2019-03" db="EMBL/GenBank/DDBJ databases">
        <title>Genomic Encyclopedia of Type Strains, Phase IV (KMG-IV): sequencing the most valuable type-strain genomes for metagenomic binning, comparative biology and taxonomic classification.</title>
        <authorList>
            <person name="Goeker M."/>
        </authorList>
    </citation>
    <scope>NUCLEOTIDE SEQUENCE [LARGE SCALE GENOMIC DNA]</scope>
    <source>
        <strain evidence="18 19">DSM 100433</strain>
    </source>
</reference>
<evidence type="ECO:0000313" key="18">
    <source>
        <dbReference type="EMBL" id="TCL42747.1"/>
    </source>
</evidence>
<keyword evidence="12 16" id="KW-0368">Histidine biosynthesis</keyword>
<organism evidence="18 19">
    <name type="scientific">Harryflintia acetispora</name>
    <dbReference type="NCBI Taxonomy" id="1849041"/>
    <lineage>
        <taxon>Bacteria</taxon>
        <taxon>Bacillati</taxon>
        <taxon>Bacillota</taxon>
        <taxon>Clostridia</taxon>
        <taxon>Eubacteriales</taxon>
        <taxon>Oscillospiraceae</taxon>
        <taxon>Harryflintia</taxon>
    </lineage>
</organism>
<evidence type="ECO:0000256" key="13">
    <source>
        <dbReference type="ARBA" id="ARBA00024861"/>
    </source>
</evidence>
<comment type="function">
    <text evidence="13 16">Catalyzes the condensation of ATP and 5-phosphoribose 1-diphosphate to form N'-(5'-phosphoribosyl)-ATP (PR-ATP). Has a crucial role in the pathway because the rate of histidine biosynthesis seems to be controlled primarily by regulation of HisG enzymatic activity.</text>
</comment>
<keyword evidence="7 16" id="KW-0028">Amino-acid biosynthesis</keyword>
<dbReference type="RefSeq" id="WP_165873177.1">
    <property type="nucleotide sequence ID" value="NZ_SLUK01000008.1"/>
</dbReference>
<comment type="domain">
    <text evidence="16">Lacks the C-terminal regulatory region which is replaced by HisZ.</text>
</comment>
<evidence type="ECO:0000256" key="5">
    <source>
        <dbReference type="ARBA" id="ARBA00009489"/>
    </source>
</evidence>
<evidence type="ECO:0000256" key="11">
    <source>
        <dbReference type="ARBA" id="ARBA00022840"/>
    </source>
</evidence>
<evidence type="ECO:0000256" key="10">
    <source>
        <dbReference type="ARBA" id="ARBA00022741"/>
    </source>
</evidence>
<comment type="function">
    <text evidence="14 15">Required for the first step of histidine biosynthesis. May allow the feedback regulation of ATP phosphoribosyltransferase activity by histidine.</text>
</comment>
<gene>
    <name evidence="15" type="primary">hisZ</name>
    <name evidence="16" type="synonym">hisG</name>
    <name evidence="18" type="ORF">EDD78_10858</name>
</gene>